<keyword evidence="2" id="KW-1133">Transmembrane helix</keyword>
<sequence>MKDMEMQLIWIPLFIVLIMATVTDLKTMTISNRLTRNGLFYFLLIRLMWALLPYTDYLVGVLVGAGFLWLINVIHPNTIGGGDIKLMAVVGAALGWQMTIPFLAILFLSSWIFVAVYRHLKRKTIVRFPLAPFFLLSGAVLFWVQWDVFKVMLQMY</sequence>
<dbReference type="GO" id="GO:0005886">
    <property type="term" value="C:plasma membrane"/>
    <property type="evidence" value="ECO:0007669"/>
    <property type="project" value="TreeGrafter"/>
</dbReference>
<evidence type="ECO:0000256" key="2">
    <source>
        <dbReference type="SAM" id="Phobius"/>
    </source>
</evidence>
<feature type="transmembrane region" description="Helical" evidence="2">
    <location>
        <begin position="125"/>
        <end position="146"/>
    </location>
</feature>
<reference evidence="5" key="1">
    <citation type="submission" date="2016-06" db="EMBL/GenBank/DDBJ databases">
        <authorList>
            <person name="Nascimento L."/>
            <person name="Pereira R.V."/>
            <person name="Martins L.F."/>
            <person name="Quaggio R.B."/>
            <person name="Silva A.M."/>
            <person name="Setubal J.C."/>
        </authorList>
    </citation>
    <scope>NUCLEOTIDE SEQUENCE [LARGE SCALE GENOMIC DNA]</scope>
</reference>
<protein>
    <recommendedName>
        <fullName evidence="3">Prepilin type IV endopeptidase peptidase domain-containing protein</fullName>
    </recommendedName>
</protein>
<keyword evidence="2" id="KW-0472">Membrane</keyword>
<organism evidence="4 5">
    <name type="scientific">Bacillus thermozeamaize</name>
    <dbReference type="NCBI Taxonomy" id="230954"/>
    <lineage>
        <taxon>Bacteria</taxon>
        <taxon>Bacillati</taxon>
        <taxon>Bacillota</taxon>
        <taxon>Bacilli</taxon>
        <taxon>Bacillales</taxon>
        <taxon>Bacillaceae</taxon>
        <taxon>Bacillus</taxon>
    </lineage>
</organism>
<name>A0A1Y3PR01_9BACI</name>
<dbReference type="InterPro" id="IPR000045">
    <property type="entry name" value="Prepilin_IV_endopep_pep"/>
</dbReference>
<dbReference type="InterPro" id="IPR050882">
    <property type="entry name" value="Prepilin_peptidase/N-MTase"/>
</dbReference>
<feature type="transmembrane region" description="Helical" evidence="2">
    <location>
        <begin position="86"/>
        <end position="113"/>
    </location>
</feature>
<dbReference type="GO" id="GO:0004190">
    <property type="term" value="F:aspartic-type endopeptidase activity"/>
    <property type="evidence" value="ECO:0007669"/>
    <property type="project" value="InterPro"/>
</dbReference>
<accession>A0A1Y3PR01</accession>
<dbReference type="PANTHER" id="PTHR30487:SF0">
    <property type="entry name" value="PREPILIN LEADER PEPTIDASE_N-METHYLTRANSFERASE-RELATED"/>
    <property type="match status" value="1"/>
</dbReference>
<proteinExistence type="inferred from homology"/>
<dbReference type="Proteomes" id="UP000196475">
    <property type="component" value="Unassembled WGS sequence"/>
</dbReference>
<keyword evidence="2" id="KW-0812">Transmembrane</keyword>
<dbReference type="AlphaFoldDB" id="A0A1Y3PR01"/>
<dbReference type="GO" id="GO:0006465">
    <property type="term" value="P:signal peptide processing"/>
    <property type="evidence" value="ECO:0007669"/>
    <property type="project" value="TreeGrafter"/>
</dbReference>
<evidence type="ECO:0000256" key="1">
    <source>
        <dbReference type="ARBA" id="ARBA00005801"/>
    </source>
</evidence>
<evidence type="ECO:0000259" key="3">
    <source>
        <dbReference type="Pfam" id="PF01478"/>
    </source>
</evidence>
<gene>
    <name evidence="4" type="ORF">BAA01_06615</name>
</gene>
<feature type="domain" description="Prepilin type IV endopeptidase peptidase" evidence="3">
    <location>
        <begin position="13"/>
        <end position="112"/>
    </location>
</feature>
<dbReference type="Pfam" id="PF01478">
    <property type="entry name" value="Peptidase_A24"/>
    <property type="match status" value="1"/>
</dbReference>
<comment type="similarity">
    <text evidence="1">Belongs to the peptidase A24 family.</text>
</comment>
<feature type="transmembrane region" description="Helical" evidence="2">
    <location>
        <begin position="6"/>
        <end position="22"/>
    </location>
</feature>
<comment type="caution">
    <text evidence="4">The sequence shown here is derived from an EMBL/GenBank/DDBJ whole genome shotgun (WGS) entry which is preliminary data.</text>
</comment>
<dbReference type="EMBL" id="LZRT01000073">
    <property type="protein sequence ID" value="OUM87558.1"/>
    <property type="molecule type" value="Genomic_DNA"/>
</dbReference>
<evidence type="ECO:0000313" key="4">
    <source>
        <dbReference type="EMBL" id="OUM87558.1"/>
    </source>
</evidence>
<dbReference type="Gene3D" id="1.20.120.1220">
    <property type="match status" value="1"/>
</dbReference>
<feature type="transmembrane region" description="Helical" evidence="2">
    <location>
        <begin position="57"/>
        <end position="74"/>
    </location>
</feature>
<evidence type="ECO:0000313" key="5">
    <source>
        <dbReference type="Proteomes" id="UP000196475"/>
    </source>
</evidence>
<dbReference type="PANTHER" id="PTHR30487">
    <property type="entry name" value="TYPE 4 PREPILIN-LIKE PROTEINS LEADER PEPTIDE-PROCESSING ENZYME"/>
    <property type="match status" value="1"/>
</dbReference>